<feature type="compositionally biased region" description="Polar residues" evidence="1">
    <location>
        <begin position="214"/>
        <end position="229"/>
    </location>
</feature>
<sequence>MSVPFPSAQQPERAGDLPTGRPKLAESVSIAVELWVVVIVGQIIAFVGQYQMMRDYVDDYVADLPKSTPQDQIDLLSEPSTTVGLMAVVGVGLTAISVGAVLLTRAGYNVARVALGGMSVYVTVNMVMAFFADISPGWVMIPIVISGVAGLGAAVMMMRGDSYTYCREMARYRKDRRHPPRPPAPGGGYPLYPPAGYQPPGYPPTPASGSSYGEQQPEQTEGRNTGDQA</sequence>
<dbReference type="RefSeq" id="WP_005188346.1">
    <property type="nucleotide sequence ID" value="NZ_CP045804.1"/>
</dbReference>
<feature type="transmembrane region" description="Helical" evidence="2">
    <location>
        <begin position="83"/>
        <end position="103"/>
    </location>
</feature>
<keyword evidence="2" id="KW-0472">Membrane</keyword>
<reference evidence="3" key="1">
    <citation type="journal article" date="2021" name="Nat. Microbiol.">
        <title>Cocultivation of an ultrasmall environmental parasitic bacterium with lytic ability against bacteria associated with wastewater foams.</title>
        <authorList>
            <person name="Batinovic S."/>
            <person name="Rose J.J.A."/>
            <person name="Ratcliffe J."/>
            <person name="Seviour R.J."/>
            <person name="Petrovski S."/>
        </authorList>
    </citation>
    <scope>NUCLEOTIDE SEQUENCE</scope>
    <source>
        <strain evidence="3">CON44</strain>
    </source>
</reference>
<evidence type="ECO:0000256" key="2">
    <source>
        <dbReference type="SAM" id="Phobius"/>
    </source>
</evidence>
<feature type="region of interest" description="Disordered" evidence="1">
    <location>
        <begin position="174"/>
        <end position="229"/>
    </location>
</feature>
<keyword evidence="2" id="KW-0812">Transmembrane</keyword>
<accession>A0A857M7U1</accession>
<proteinExistence type="predicted"/>
<evidence type="ECO:0000313" key="3">
    <source>
        <dbReference type="EMBL" id="QHN38444.1"/>
    </source>
</evidence>
<feature type="compositionally biased region" description="Pro residues" evidence="1">
    <location>
        <begin position="181"/>
        <end position="206"/>
    </location>
</feature>
<gene>
    <name evidence="3" type="ORF">GII30_03940</name>
</gene>
<keyword evidence="2" id="KW-1133">Transmembrane helix</keyword>
<dbReference type="EMBL" id="CP045810">
    <property type="protein sequence ID" value="QHN38444.1"/>
    <property type="molecule type" value="Genomic_DNA"/>
</dbReference>
<protein>
    <submittedName>
        <fullName evidence="3">Uncharacterized protein</fullName>
    </submittedName>
</protein>
<organism evidence="3">
    <name type="scientific">Gordonia amarae</name>
    <dbReference type="NCBI Taxonomy" id="36821"/>
    <lineage>
        <taxon>Bacteria</taxon>
        <taxon>Bacillati</taxon>
        <taxon>Actinomycetota</taxon>
        <taxon>Actinomycetes</taxon>
        <taxon>Mycobacteriales</taxon>
        <taxon>Gordoniaceae</taxon>
        <taxon>Gordonia</taxon>
    </lineage>
</organism>
<name>A0A857M7U1_9ACTN</name>
<feature type="transmembrane region" description="Helical" evidence="2">
    <location>
        <begin position="30"/>
        <end position="50"/>
    </location>
</feature>
<evidence type="ECO:0000256" key="1">
    <source>
        <dbReference type="SAM" id="MobiDB-lite"/>
    </source>
</evidence>
<feature type="region of interest" description="Disordered" evidence="1">
    <location>
        <begin position="1"/>
        <end position="20"/>
    </location>
</feature>
<feature type="transmembrane region" description="Helical" evidence="2">
    <location>
        <begin position="138"/>
        <end position="158"/>
    </location>
</feature>
<dbReference type="AlphaFoldDB" id="A0A857M7U1"/>
<feature type="transmembrane region" description="Helical" evidence="2">
    <location>
        <begin position="110"/>
        <end position="132"/>
    </location>
</feature>